<keyword evidence="2 7" id="KW-0489">Methyltransferase</keyword>
<dbReference type="GO" id="GO:0003677">
    <property type="term" value="F:DNA binding"/>
    <property type="evidence" value="ECO:0007669"/>
    <property type="project" value="TreeGrafter"/>
</dbReference>
<comment type="similarity">
    <text evidence="7 8">Belongs to the class I-like SAM-binding methyltransferase superfamily. C5-methyltransferase family.</text>
</comment>
<dbReference type="EMBL" id="NMPM01000107">
    <property type="protein sequence ID" value="PAV24735.1"/>
    <property type="molecule type" value="Genomic_DNA"/>
</dbReference>
<dbReference type="PRINTS" id="PR00105">
    <property type="entry name" value="C5METTRFRASE"/>
</dbReference>
<protein>
    <recommendedName>
        <fullName evidence="1">DNA (cytosine-5-)-methyltransferase</fullName>
        <ecNumber evidence="1">2.1.1.37</ecNumber>
    </recommendedName>
</protein>
<evidence type="ECO:0000313" key="10">
    <source>
        <dbReference type="Proteomes" id="UP000218332"/>
    </source>
</evidence>
<dbReference type="NCBIfam" id="TIGR00675">
    <property type="entry name" value="dcm"/>
    <property type="match status" value="1"/>
</dbReference>
<dbReference type="InterPro" id="IPR001525">
    <property type="entry name" value="C5_MeTfrase"/>
</dbReference>
<dbReference type="GO" id="GO:0003886">
    <property type="term" value="F:DNA (cytosine-5-)-methyltransferase activity"/>
    <property type="evidence" value="ECO:0007669"/>
    <property type="project" value="UniProtKB-EC"/>
</dbReference>
<evidence type="ECO:0000256" key="5">
    <source>
        <dbReference type="ARBA" id="ARBA00022747"/>
    </source>
</evidence>
<dbReference type="Gene3D" id="3.40.50.150">
    <property type="entry name" value="Vaccinia Virus protein VP39"/>
    <property type="match status" value="1"/>
</dbReference>
<comment type="caution">
    <text evidence="9">The sequence shown here is derived from an EMBL/GenBank/DDBJ whole genome shotgun (WGS) entry which is preliminary data.</text>
</comment>
<organism evidence="9 10">
    <name type="scientific">Tamilnaduibacter salinus</name>
    <dbReference type="NCBI Taxonomy" id="1484056"/>
    <lineage>
        <taxon>Bacteria</taxon>
        <taxon>Pseudomonadati</taxon>
        <taxon>Pseudomonadota</taxon>
        <taxon>Gammaproteobacteria</taxon>
        <taxon>Pseudomonadales</taxon>
        <taxon>Marinobacteraceae</taxon>
        <taxon>Tamilnaduibacter</taxon>
    </lineage>
</organism>
<dbReference type="GO" id="GO:0044027">
    <property type="term" value="P:negative regulation of gene expression via chromosomal CpG island methylation"/>
    <property type="evidence" value="ECO:0007669"/>
    <property type="project" value="TreeGrafter"/>
</dbReference>
<dbReference type="EC" id="2.1.1.37" evidence="1"/>
<dbReference type="PROSITE" id="PS51679">
    <property type="entry name" value="SAM_MT_C5"/>
    <property type="match status" value="1"/>
</dbReference>
<keyword evidence="4 7" id="KW-0949">S-adenosyl-L-methionine</keyword>
<dbReference type="Proteomes" id="UP000218332">
    <property type="component" value="Unassembled WGS sequence"/>
</dbReference>
<comment type="catalytic activity">
    <reaction evidence="6">
        <text>a 2'-deoxycytidine in DNA + S-adenosyl-L-methionine = a 5-methyl-2'-deoxycytidine in DNA + S-adenosyl-L-homocysteine + H(+)</text>
        <dbReference type="Rhea" id="RHEA:13681"/>
        <dbReference type="Rhea" id="RHEA-COMP:11369"/>
        <dbReference type="Rhea" id="RHEA-COMP:11370"/>
        <dbReference type="ChEBI" id="CHEBI:15378"/>
        <dbReference type="ChEBI" id="CHEBI:57856"/>
        <dbReference type="ChEBI" id="CHEBI:59789"/>
        <dbReference type="ChEBI" id="CHEBI:85452"/>
        <dbReference type="ChEBI" id="CHEBI:85454"/>
        <dbReference type="EC" id="2.1.1.37"/>
    </reaction>
</comment>
<evidence type="ECO:0000313" key="9">
    <source>
        <dbReference type="EMBL" id="PAV24735.1"/>
    </source>
</evidence>
<keyword evidence="3 7" id="KW-0808">Transferase</keyword>
<evidence type="ECO:0000256" key="2">
    <source>
        <dbReference type="ARBA" id="ARBA00022603"/>
    </source>
</evidence>
<dbReference type="RefSeq" id="WP_095612195.1">
    <property type="nucleotide sequence ID" value="NZ_NMPM01000107.1"/>
</dbReference>
<dbReference type="InterPro" id="IPR029063">
    <property type="entry name" value="SAM-dependent_MTases_sf"/>
</dbReference>
<dbReference type="InterPro" id="IPR050390">
    <property type="entry name" value="C5-Methyltransferase"/>
</dbReference>
<dbReference type="GO" id="GO:0009307">
    <property type="term" value="P:DNA restriction-modification system"/>
    <property type="evidence" value="ECO:0007669"/>
    <property type="project" value="UniProtKB-KW"/>
</dbReference>
<keyword evidence="10" id="KW-1185">Reference proteome</keyword>
<dbReference type="AlphaFoldDB" id="A0A2A2I0R5"/>
<evidence type="ECO:0000256" key="6">
    <source>
        <dbReference type="ARBA" id="ARBA00047422"/>
    </source>
</evidence>
<dbReference type="Pfam" id="PF00145">
    <property type="entry name" value="DNA_methylase"/>
    <property type="match status" value="1"/>
</dbReference>
<accession>A0A2A2I0R5</accession>
<name>A0A2A2I0R5_9GAMM</name>
<dbReference type="PANTHER" id="PTHR10629:SF52">
    <property type="entry name" value="DNA (CYTOSINE-5)-METHYLTRANSFERASE 1"/>
    <property type="match status" value="1"/>
</dbReference>
<evidence type="ECO:0000256" key="8">
    <source>
        <dbReference type="RuleBase" id="RU000416"/>
    </source>
</evidence>
<dbReference type="Gene3D" id="3.90.120.10">
    <property type="entry name" value="DNA Methylase, subunit A, domain 2"/>
    <property type="match status" value="1"/>
</dbReference>
<evidence type="ECO:0000256" key="7">
    <source>
        <dbReference type="PROSITE-ProRule" id="PRU01016"/>
    </source>
</evidence>
<evidence type="ECO:0000256" key="4">
    <source>
        <dbReference type="ARBA" id="ARBA00022691"/>
    </source>
</evidence>
<evidence type="ECO:0000256" key="1">
    <source>
        <dbReference type="ARBA" id="ARBA00011975"/>
    </source>
</evidence>
<evidence type="ECO:0000256" key="3">
    <source>
        <dbReference type="ARBA" id="ARBA00022679"/>
    </source>
</evidence>
<dbReference type="SUPFAM" id="SSF53335">
    <property type="entry name" value="S-adenosyl-L-methionine-dependent methyltransferases"/>
    <property type="match status" value="1"/>
</dbReference>
<gene>
    <name evidence="9" type="ORF">CF392_14685</name>
</gene>
<feature type="active site" evidence="7">
    <location>
        <position position="83"/>
    </location>
</feature>
<keyword evidence="5" id="KW-0680">Restriction system</keyword>
<reference evidence="9 10" key="1">
    <citation type="submission" date="2017-07" db="EMBL/GenBank/DDBJ databases">
        <title>Tamlnaduibacter salinus (Mi-7) genome sequencing.</title>
        <authorList>
            <person name="Verma A."/>
            <person name="Krishnamurthi S."/>
        </authorList>
    </citation>
    <scope>NUCLEOTIDE SEQUENCE [LARGE SCALE GENOMIC DNA]</scope>
    <source>
        <strain evidence="9 10">Mi-7</strain>
    </source>
</reference>
<proteinExistence type="inferred from homology"/>
<dbReference type="PANTHER" id="PTHR10629">
    <property type="entry name" value="CYTOSINE-SPECIFIC METHYLTRANSFERASE"/>
    <property type="match status" value="1"/>
</dbReference>
<sequence length="367" mass="41093">MSEKLRCIELFCGCGGMALGLKNADFTVEYAADLEPSAVATYKKNLSPDAAEEDVSKITPRKLLDVVQLEPGELDLMSGGPPCQGFSKQRRGAHILEDERNFLIRNYVELIDGVRPRAFILENVAVFGQKRGRVYLEELSSALHGEYYLHPHFYNSADFGLAQTRQRFVLVGIRRDVVGSFEAPKPTVQNWKTVQEAIGDLPPPPADCNTHPEYPNHRTTRISEANRLRFSFVPQGGGWQDIPWEHRLDCHKVTDPKAGGWPDVYGRLCWDKQCPTITGGFDSFTRGRYGHPEQDRALTPREAARLQGFPDWFEFVGNRHQVRHQIGNAVPPPLAQAIGESIKKAFHGGGARNVIKSDTASQFTLEI</sequence>
<dbReference type="GO" id="GO:0032259">
    <property type="term" value="P:methylation"/>
    <property type="evidence" value="ECO:0007669"/>
    <property type="project" value="UniProtKB-KW"/>
</dbReference>